<evidence type="ECO:0000313" key="1">
    <source>
        <dbReference type="EMBL" id="UWZ55596.1"/>
    </source>
</evidence>
<dbReference type="OrthoDB" id="3431481at2"/>
<name>A0A9Q9IHC5_9ACTN</name>
<organism evidence="1 2">
    <name type="scientific">Dactylosporangium aurantiacum</name>
    <dbReference type="NCBI Taxonomy" id="35754"/>
    <lineage>
        <taxon>Bacteria</taxon>
        <taxon>Bacillati</taxon>
        <taxon>Actinomycetota</taxon>
        <taxon>Actinomycetes</taxon>
        <taxon>Micromonosporales</taxon>
        <taxon>Micromonosporaceae</taxon>
        <taxon>Dactylosporangium</taxon>
    </lineage>
</organism>
<dbReference type="PANTHER" id="PTHR40053">
    <property type="entry name" value="SPORULATION-CONTROL PROTEIN SPO0M"/>
    <property type="match status" value="1"/>
</dbReference>
<dbReference type="Pfam" id="PF07070">
    <property type="entry name" value="Spo0M"/>
    <property type="match status" value="1"/>
</dbReference>
<evidence type="ECO:0000313" key="2">
    <source>
        <dbReference type="Proteomes" id="UP001058003"/>
    </source>
</evidence>
<keyword evidence="2" id="KW-1185">Reference proteome</keyword>
<protein>
    <submittedName>
        <fullName evidence="1">Sporulation protein</fullName>
    </submittedName>
</protein>
<dbReference type="RefSeq" id="WP_081970603.1">
    <property type="nucleotide sequence ID" value="NZ_CP073767.1"/>
</dbReference>
<accession>A0A9Q9IHC5</accession>
<dbReference type="AlphaFoldDB" id="A0A9Q9IHC5"/>
<gene>
    <name evidence="1" type="ORF">Daura_05085</name>
</gene>
<dbReference type="EMBL" id="CP073767">
    <property type="protein sequence ID" value="UWZ55596.1"/>
    <property type="molecule type" value="Genomic_DNA"/>
</dbReference>
<dbReference type="PANTHER" id="PTHR40053:SF1">
    <property type="entry name" value="SPORULATION-CONTROL PROTEIN SPO0M"/>
    <property type="match status" value="1"/>
</dbReference>
<sequence length="221" mass="23831">MFGSAMLDERGVRPGTMAAGQVHLGGGRDDVAVDEVTVTLMTVVSGVEVDFLRCQVSAGFTLRAGRSRAIPFEQPLPWETPFTHLAGGQLPAVSVRLRTTVTAGGRPNDVGVTAATVHPTAGQWRVLDAARRLGWAFPHCEVRQGTVPGVRQSDPFLQWFDCVVRHAPDLVRLTFVANPVGVDVLLESTGGGRHQFALRHDDETTDLAALLEDRLSPSHTH</sequence>
<dbReference type="KEGG" id="daur:Daura_05085"/>
<dbReference type="Proteomes" id="UP001058003">
    <property type="component" value="Chromosome"/>
</dbReference>
<proteinExistence type="predicted"/>
<dbReference type="InterPro" id="IPR009776">
    <property type="entry name" value="Spore_0_M"/>
</dbReference>
<reference evidence="1" key="1">
    <citation type="submission" date="2021-04" db="EMBL/GenBank/DDBJ databases">
        <title>Dactylosporangium aurantiacum NRRL B-8018 full assembly.</title>
        <authorList>
            <person name="Hartkoorn R.C."/>
            <person name="Beaudoing E."/>
            <person name="Hot D."/>
        </authorList>
    </citation>
    <scope>NUCLEOTIDE SEQUENCE</scope>
    <source>
        <strain evidence="1">NRRL B-8018</strain>
    </source>
</reference>